<feature type="chain" id="PRO_5042904805" evidence="1">
    <location>
        <begin position="18"/>
        <end position="224"/>
    </location>
</feature>
<accession>A0AAN7ZX19</accession>
<keyword evidence="1" id="KW-0732">Signal</keyword>
<gene>
    <name evidence="2" type="ORF">RI543_004438</name>
</gene>
<feature type="signal peptide" evidence="1">
    <location>
        <begin position="1"/>
        <end position="17"/>
    </location>
</feature>
<reference evidence="3" key="1">
    <citation type="submission" date="2023-07" db="EMBL/GenBank/DDBJ databases">
        <title>A draft genome of Kazachstania heterogenica Y-27499.</title>
        <authorList>
            <person name="Donic C."/>
            <person name="Kralova J.S."/>
            <person name="Fidel L."/>
            <person name="Ben-Dor S."/>
            <person name="Jung S."/>
        </authorList>
    </citation>
    <scope>NUCLEOTIDE SEQUENCE [LARGE SCALE GENOMIC DNA]</scope>
    <source>
        <strain evidence="3">Y27499</strain>
    </source>
</reference>
<evidence type="ECO:0000256" key="1">
    <source>
        <dbReference type="SAM" id="SignalP"/>
    </source>
</evidence>
<evidence type="ECO:0000313" key="2">
    <source>
        <dbReference type="EMBL" id="KAK5774151.1"/>
    </source>
</evidence>
<evidence type="ECO:0000313" key="3">
    <source>
        <dbReference type="Proteomes" id="UP001306508"/>
    </source>
</evidence>
<keyword evidence="3" id="KW-1185">Reference proteome</keyword>
<organism evidence="2 3">
    <name type="scientific">Arxiozyma heterogenica</name>
    <dbReference type="NCBI Taxonomy" id="278026"/>
    <lineage>
        <taxon>Eukaryota</taxon>
        <taxon>Fungi</taxon>
        <taxon>Dikarya</taxon>
        <taxon>Ascomycota</taxon>
        <taxon>Saccharomycotina</taxon>
        <taxon>Saccharomycetes</taxon>
        <taxon>Saccharomycetales</taxon>
        <taxon>Saccharomycetaceae</taxon>
        <taxon>Arxiozyma</taxon>
    </lineage>
</organism>
<dbReference type="EMBL" id="JAWIZZ010000055">
    <property type="protein sequence ID" value="KAK5774151.1"/>
    <property type="molecule type" value="Genomic_DNA"/>
</dbReference>
<protein>
    <submittedName>
        <fullName evidence="2">Uncharacterized protein</fullName>
    </submittedName>
</protein>
<sequence>MLALVVLPLMATASYLSKREDAKYQKMMKEAKSKTIPSTKANDLFGVVVPSVSKHKDVETNEHGLSVLLNTKLEKLVAASGQYNGSSRFSANSLTSKIFKDVDCDMNLTPYSKLALMTGIGIDVKYPIILEEHNEEINSLKNKVSPDKKFKLLPSIAEFSNLLPPLLSKLQLIENCHQFEKYTSTDPVLLNSFIHQHLNEIIWMGIYYSMNYTNFISSYPIDAG</sequence>
<name>A0AAN7ZX19_9SACH</name>
<proteinExistence type="predicted"/>
<comment type="caution">
    <text evidence="2">The sequence shown here is derived from an EMBL/GenBank/DDBJ whole genome shotgun (WGS) entry which is preliminary data.</text>
</comment>
<dbReference type="Proteomes" id="UP001306508">
    <property type="component" value="Unassembled WGS sequence"/>
</dbReference>
<dbReference type="AlphaFoldDB" id="A0AAN7ZX19"/>